<keyword evidence="6" id="KW-1185">Reference proteome</keyword>
<dbReference type="Proteomes" id="UP000249363">
    <property type="component" value="Unassembled WGS sequence"/>
</dbReference>
<gene>
    <name evidence="5" type="ORF">BHQ10_007045</name>
</gene>
<name>A0A364L5I6_TALAM</name>
<feature type="region of interest" description="Disordered" evidence="4">
    <location>
        <begin position="699"/>
        <end position="818"/>
    </location>
</feature>
<dbReference type="PANTHER" id="PTHR14221:SF0">
    <property type="entry name" value="WD REPEAT-CONTAINING PROTEIN 44"/>
    <property type="match status" value="1"/>
</dbReference>
<dbReference type="STRING" id="1196081.A0A364L5I6"/>
<dbReference type="PROSITE" id="PS50082">
    <property type="entry name" value="WD_REPEATS_2"/>
    <property type="match status" value="2"/>
</dbReference>
<dbReference type="InterPro" id="IPR036322">
    <property type="entry name" value="WD40_repeat_dom_sf"/>
</dbReference>
<dbReference type="InterPro" id="IPR040324">
    <property type="entry name" value="WDR44/Dgr2"/>
</dbReference>
<feature type="compositionally biased region" description="Polar residues" evidence="4">
    <location>
        <begin position="18"/>
        <end position="31"/>
    </location>
</feature>
<dbReference type="Pfam" id="PF00400">
    <property type="entry name" value="WD40"/>
    <property type="match status" value="4"/>
</dbReference>
<dbReference type="RefSeq" id="XP_040735549.1">
    <property type="nucleotide sequence ID" value="XM_040879698.1"/>
</dbReference>
<feature type="compositionally biased region" description="Basic and acidic residues" evidence="4">
    <location>
        <begin position="792"/>
        <end position="805"/>
    </location>
</feature>
<feature type="compositionally biased region" description="Polar residues" evidence="4">
    <location>
        <begin position="699"/>
        <end position="715"/>
    </location>
</feature>
<feature type="compositionally biased region" description="Polar residues" evidence="4">
    <location>
        <begin position="138"/>
        <end position="148"/>
    </location>
</feature>
<evidence type="ECO:0000313" key="6">
    <source>
        <dbReference type="Proteomes" id="UP000249363"/>
    </source>
</evidence>
<feature type="region of interest" description="Disordered" evidence="4">
    <location>
        <begin position="1"/>
        <end position="197"/>
    </location>
</feature>
<comment type="caution">
    <text evidence="5">The sequence shown here is derived from an EMBL/GenBank/DDBJ whole genome shotgun (WGS) entry which is preliminary data.</text>
</comment>
<dbReference type="SMART" id="SM00320">
    <property type="entry name" value="WD40"/>
    <property type="match status" value="4"/>
</dbReference>
<keyword evidence="2" id="KW-0677">Repeat</keyword>
<organism evidence="5 6">
    <name type="scientific">Talaromyces amestolkiae</name>
    <dbReference type="NCBI Taxonomy" id="1196081"/>
    <lineage>
        <taxon>Eukaryota</taxon>
        <taxon>Fungi</taxon>
        <taxon>Dikarya</taxon>
        <taxon>Ascomycota</taxon>
        <taxon>Pezizomycotina</taxon>
        <taxon>Eurotiomycetes</taxon>
        <taxon>Eurotiomycetidae</taxon>
        <taxon>Eurotiales</taxon>
        <taxon>Trichocomaceae</taxon>
        <taxon>Talaromyces</taxon>
        <taxon>Talaromyces sect. Talaromyces</taxon>
    </lineage>
</organism>
<dbReference type="EMBL" id="MIKG01000014">
    <property type="protein sequence ID" value="RAO71033.1"/>
    <property type="molecule type" value="Genomic_DNA"/>
</dbReference>
<feature type="compositionally biased region" description="Basic and acidic residues" evidence="4">
    <location>
        <begin position="56"/>
        <end position="73"/>
    </location>
</feature>
<feature type="compositionally biased region" description="Polar residues" evidence="4">
    <location>
        <begin position="601"/>
        <end position="612"/>
    </location>
</feature>
<feature type="compositionally biased region" description="Polar residues" evidence="4">
    <location>
        <begin position="74"/>
        <end position="86"/>
    </location>
</feature>
<feature type="compositionally biased region" description="Polar residues" evidence="4">
    <location>
        <begin position="42"/>
        <end position="55"/>
    </location>
</feature>
<accession>A0A364L5I6</accession>
<feature type="compositionally biased region" description="Low complexity" evidence="4">
    <location>
        <begin position="956"/>
        <end position="968"/>
    </location>
</feature>
<protein>
    <submittedName>
        <fullName evidence="5">Uncharacterized protein</fullName>
    </submittedName>
</protein>
<keyword evidence="1 3" id="KW-0853">WD repeat</keyword>
<feature type="compositionally biased region" description="Basic residues" evidence="4">
    <location>
        <begin position="975"/>
        <end position="984"/>
    </location>
</feature>
<dbReference type="InterPro" id="IPR015943">
    <property type="entry name" value="WD40/YVTN_repeat-like_dom_sf"/>
</dbReference>
<dbReference type="AlphaFoldDB" id="A0A364L5I6"/>
<dbReference type="InterPro" id="IPR001680">
    <property type="entry name" value="WD40_rpt"/>
</dbReference>
<feature type="compositionally biased region" description="Low complexity" evidence="4">
    <location>
        <begin position="931"/>
        <end position="943"/>
    </location>
</feature>
<feature type="region of interest" description="Disordered" evidence="4">
    <location>
        <begin position="576"/>
        <end position="616"/>
    </location>
</feature>
<feature type="compositionally biased region" description="Polar residues" evidence="4">
    <location>
        <begin position="773"/>
        <end position="787"/>
    </location>
</feature>
<evidence type="ECO:0000256" key="4">
    <source>
        <dbReference type="SAM" id="MobiDB-lite"/>
    </source>
</evidence>
<feature type="compositionally biased region" description="Basic and acidic residues" evidence="4">
    <location>
        <begin position="580"/>
        <end position="600"/>
    </location>
</feature>
<feature type="repeat" description="WD" evidence="3">
    <location>
        <begin position="254"/>
        <end position="295"/>
    </location>
</feature>
<evidence type="ECO:0000256" key="1">
    <source>
        <dbReference type="ARBA" id="ARBA00022574"/>
    </source>
</evidence>
<feature type="repeat" description="WD" evidence="3">
    <location>
        <begin position="325"/>
        <end position="355"/>
    </location>
</feature>
<dbReference type="GeneID" id="63796261"/>
<dbReference type="Gene3D" id="2.130.10.10">
    <property type="entry name" value="YVTN repeat-like/Quinoprotein amine dehydrogenase"/>
    <property type="match status" value="1"/>
</dbReference>
<dbReference type="SUPFAM" id="SSF50978">
    <property type="entry name" value="WD40 repeat-like"/>
    <property type="match status" value="1"/>
</dbReference>
<proteinExistence type="predicted"/>
<evidence type="ECO:0000256" key="2">
    <source>
        <dbReference type="ARBA" id="ARBA00022737"/>
    </source>
</evidence>
<dbReference type="PANTHER" id="PTHR14221">
    <property type="entry name" value="WD REPEAT DOMAIN 44"/>
    <property type="match status" value="1"/>
</dbReference>
<sequence length="984" mass="107379">MTTVSTGTDEIDTRRNVALTNNSNSQLNSPRLSEGVFRGQRNAPNGTETPSSADRTLNDDKGDGNNNAEKRVDNAQSDGSLPTRSRTAAEELETSESAGIDPLSQHILKRTQTEKSIPYKIKSQTSYGQDSGGDGNKPSPTDPVNRSETFPLGPKTKEKKKGVSFLSRIIGTKKSQPAAETNDSNASASQADGANGRNDVFAHPIGFIPRFPPPPKYIKVRAHYKRQKTFDRVFLAQELDGEAGESIRDEKPDNASKNKAIWAMVFSKDGKYLAAAGQDKVVRVWAVITNAENREAHEQEEDEIKGGEGMRLTAPVFKTKPIREYHGHTGSVLDLSWSKNNFLLSSSMDRTVRLWHFHPRDDRFFLAGSLDSKLRLWSIPDKSVAFWATVRDMITSVAFTPDGKYSIAGCLNGLCIVYETDGLKANAQVHVRSARGRNAKGSKITGIDTMVYPPNDPNGDIKLLITSNDSRIRLYNFKDRNLEAKYRGNENSTSQIRASFSEDGKYIICGSEDGHTYIWPTASTEKDSEKRALEELEMRTDIVTCAIMAPIATKQLLGFSGDPLYDLCNPPPVTLVSKIDPTRSSKQSDDQAENRGKDPESTPTITKANGSPTYLARSSHPDGNIILAADCWGRIKVYRQDCAYNKRPNDWDVTSTFSKKLLGRSNSARHSIASSIGRESKTPSERILAWRSSVTGTELASIDSTIGSRNRTPSPRKSALKRRSRYSSPVNSPEAKTQSGYATPMTHSVVDHESETADRQREAEIKNLEENRTNSASDTGSRSSYASEESEVADKEGSDNDKTAELPEIPQFNENSQSNAFWTRSADFVRNIRSQRLLTPTYGTQTDDIEAMRRKSSAPSALSSDMGSAYDSPYDLTPNNELDESETLRCPRCRGRNFRATKTKGGGQKLAAEVGRLISGLGKLGAGVKITSSTEESAATATTDVEMAEASGEVQAAAATATPATPAASGGGGGGKKKKGKGKK</sequence>
<evidence type="ECO:0000313" key="5">
    <source>
        <dbReference type="EMBL" id="RAO71033.1"/>
    </source>
</evidence>
<reference evidence="5 6" key="1">
    <citation type="journal article" date="2017" name="Biotechnol. Biofuels">
        <title>Differential beta-glucosidase expression as a function of carbon source availability in Talaromyces amestolkiae: a genomic and proteomic approach.</title>
        <authorList>
            <person name="de Eugenio L.I."/>
            <person name="Mendez-Liter J.A."/>
            <person name="Nieto-Dominguez M."/>
            <person name="Alonso L."/>
            <person name="Gil-Munoz J."/>
            <person name="Barriuso J."/>
            <person name="Prieto A."/>
            <person name="Martinez M.J."/>
        </authorList>
    </citation>
    <scope>NUCLEOTIDE SEQUENCE [LARGE SCALE GENOMIC DNA]</scope>
    <source>
        <strain evidence="5 6">CIB</strain>
    </source>
</reference>
<feature type="compositionally biased region" description="Polar residues" evidence="4">
    <location>
        <begin position="726"/>
        <end position="741"/>
    </location>
</feature>
<feature type="compositionally biased region" description="Basic and acidic residues" evidence="4">
    <location>
        <begin position="749"/>
        <end position="772"/>
    </location>
</feature>
<dbReference type="OrthoDB" id="1932312at2759"/>
<evidence type="ECO:0000256" key="3">
    <source>
        <dbReference type="PROSITE-ProRule" id="PRU00221"/>
    </source>
</evidence>
<feature type="region of interest" description="Disordered" evidence="4">
    <location>
        <begin position="931"/>
        <end position="984"/>
    </location>
</feature>
<dbReference type="PROSITE" id="PS50294">
    <property type="entry name" value="WD_REPEATS_REGION"/>
    <property type="match status" value="2"/>
</dbReference>
<feature type="compositionally biased region" description="Polar residues" evidence="4">
    <location>
        <begin position="173"/>
        <end position="192"/>
    </location>
</feature>